<feature type="compositionally biased region" description="Low complexity" evidence="1">
    <location>
        <begin position="55"/>
        <end position="66"/>
    </location>
</feature>
<evidence type="ECO:0000256" key="1">
    <source>
        <dbReference type="SAM" id="MobiDB-lite"/>
    </source>
</evidence>
<dbReference type="AlphaFoldDB" id="A0A163JD05"/>
<accession>A0A163JD05</accession>
<dbReference type="EMBL" id="LT553327">
    <property type="protein sequence ID" value="SAM00605.1"/>
    <property type="molecule type" value="Genomic_DNA"/>
</dbReference>
<dbReference type="Proteomes" id="UP000078561">
    <property type="component" value="Unassembled WGS sequence"/>
</dbReference>
<dbReference type="InParanoid" id="A0A163JD05"/>
<evidence type="ECO:0000313" key="2">
    <source>
        <dbReference type="EMBL" id="SAM00605.1"/>
    </source>
</evidence>
<feature type="region of interest" description="Disordered" evidence="1">
    <location>
        <begin position="1"/>
        <end position="66"/>
    </location>
</feature>
<feature type="compositionally biased region" description="Polar residues" evidence="1">
    <location>
        <begin position="32"/>
        <end position="45"/>
    </location>
</feature>
<protein>
    <submittedName>
        <fullName evidence="2">Uncharacterized protein</fullName>
    </submittedName>
</protein>
<evidence type="ECO:0000313" key="3">
    <source>
        <dbReference type="Proteomes" id="UP000078561"/>
    </source>
</evidence>
<organism evidence="2">
    <name type="scientific">Absidia glauca</name>
    <name type="common">Pin mould</name>
    <dbReference type="NCBI Taxonomy" id="4829"/>
    <lineage>
        <taxon>Eukaryota</taxon>
        <taxon>Fungi</taxon>
        <taxon>Fungi incertae sedis</taxon>
        <taxon>Mucoromycota</taxon>
        <taxon>Mucoromycotina</taxon>
        <taxon>Mucoromycetes</taxon>
        <taxon>Mucorales</taxon>
        <taxon>Cunninghamellaceae</taxon>
        <taxon>Absidia</taxon>
    </lineage>
</organism>
<reference evidence="2" key="1">
    <citation type="submission" date="2016-04" db="EMBL/GenBank/DDBJ databases">
        <authorList>
            <person name="Evans L.H."/>
            <person name="Alamgir A."/>
            <person name="Owens N."/>
            <person name="Weber N.D."/>
            <person name="Virtaneva K."/>
            <person name="Barbian K."/>
            <person name="Babar A."/>
            <person name="Rosenke K."/>
        </authorList>
    </citation>
    <scope>NUCLEOTIDE SEQUENCE [LARGE SCALE GENOMIC DNA]</scope>
    <source>
        <strain evidence="2">CBS 101.48</strain>
    </source>
</reference>
<gene>
    <name evidence="2" type="primary">ABSGL_06320.1 scaffold 8126</name>
</gene>
<proteinExistence type="predicted"/>
<sequence>MVTKITEHGLFSQTNGSTRSGLIPGTSYAGAVNTNMQTKNQSVIHATNPTPPSPSHQTPQTAQVVR</sequence>
<feature type="compositionally biased region" description="Polar residues" evidence="1">
    <location>
        <begin position="11"/>
        <end position="20"/>
    </location>
</feature>
<keyword evidence="3" id="KW-1185">Reference proteome</keyword>
<name>A0A163JD05_ABSGL</name>